<dbReference type="PANTHER" id="PTHR43639:SF1">
    <property type="entry name" value="SHORT-CHAIN DEHYDROGENASE_REDUCTASE FAMILY PROTEIN"/>
    <property type="match status" value="1"/>
</dbReference>
<keyword evidence="4" id="KW-1185">Reference proteome</keyword>
<reference evidence="3 4" key="1">
    <citation type="submission" date="2024-07" db="EMBL/GenBank/DDBJ databases">
        <authorList>
            <person name="Kang M."/>
        </authorList>
    </citation>
    <scope>NUCLEOTIDE SEQUENCE [LARGE SCALE GENOMIC DNA]</scope>
    <source>
        <strain evidence="3 4">DFM31</strain>
    </source>
</reference>
<dbReference type="PRINTS" id="PR00081">
    <property type="entry name" value="GDHRDH"/>
</dbReference>
<dbReference type="Gene3D" id="3.40.50.720">
    <property type="entry name" value="NAD(P)-binding Rossmann-like Domain"/>
    <property type="match status" value="1"/>
</dbReference>
<comment type="similarity">
    <text evidence="1">Belongs to the short-chain dehydrogenases/reductases (SDR) family.</text>
</comment>
<dbReference type="RefSeq" id="WP_366192002.1">
    <property type="nucleotide sequence ID" value="NZ_JBFBVU010000004.1"/>
</dbReference>
<name>A0ABV3L3T5_9RHOB</name>
<dbReference type="EC" id="1.-.-.-" evidence="3"/>
<dbReference type="SUPFAM" id="SSF51735">
    <property type="entry name" value="NAD(P)-binding Rossmann-fold domains"/>
    <property type="match status" value="1"/>
</dbReference>
<evidence type="ECO:0000256" key="1">
    <source>
        <dbReference type="ARBA" id="ARBA00006484"/>
    </source>
</evidence>
<dbReference type="CDD" id="cd05233">
    <property type="entry name" value="SDR_c"/>
    <property type="match status" value="1"/>
</dbReference>
<proteinExistence type="inferred from homology"/>
<accession>A0ABV3L3T5</accession>
<organism evidence="3 4">
    <name type="scientific">Meridianimarinicoccus marinus</name>
    <dbReference type="NCBI Taxonomy" id="3231483"/>
    <lineage>
        <taxon>Bacteria</taxon>
        <taxon>Pseudomonadati</taxon>
        <taxon>Pseudomonadota</taxon>
        <taxon>Alphaproteobacteria</taxon>
        <taxon>Rhodobacterales</taxon>
        <taxon>Paracoccaceae</taxon>
        <taxon>Meridianimarinicoccus</taxon>
    </lineage>
</organism>
<evidence type="ECO:0000313" key="3">
    <source>
        <dbReference type="EMBL" id="MEV8466195.1"/>
    </source>
</evidence>
<dbReference type="Pfam" id="PF13561">
    <property type="entry name" value="adh_short_C2"/>
    <property type="match status" value="1"/>
</dbReference>
<gene>
    <name evidence="3" type="ORF">AB0T83_05265</name>
</gene>
<dbReference type="GO" id="GO:0016491">
    <property type="term" value="F:oxidoreductase activity"/>
    <property type="evidence" value="ECO:0007669"/>
    <property type="project" value="UniProtKB-KW"/>
</dbReference>
<evidence type="ECO:0000313" key="4">
    <source>
        <dbReference type="Proteomes" id="UP001553161"/>
    </source>
</evidence>
<dbReference type="EMBL" id="JBFBVU010000004">
    <property type="protein sequence ID" value="MEV8466195.1"/>
    <property type="molecule type" value="Genomic_DNA"/>
</dbReference>
<comment type="caution">
    <text evidence="3">The sequence shown here is derived from an EMBL/GenBank/DDBJ whole genome shotgun (WGS) entry which is preliminary data.</text>
</comment>
<sequence>MSFSVEGKTAIVTGAAHGIGFAIARHLSRAGANVMFADIDETRLKEELSDEADNEKIAYFAGDLRERLTLNNLMSATLDSFDRLDILVNASRQVHATDADILDLDDVVEQQLQQNLMTSLRLTQIAAKRMIAQAEANEGIDDDRPVGSIINLSSIAARRTHPQLLAFSVSTAALDQLTRSHAVALAPHRIRVNSVAFGSVMSSSLKHTLRDNVDYRSEIVDHTPLSRIANPSEVAETVQFLASEGSGFMTGQILTVDGGRTLVDPVTAPAH</sequence>
<dbReference type="Proteomes" id="UP001553161">
    <property type="component" value="Unassembled WGS sequence"/>
</dbReference>
<dbReference type="InterPro" id="IPR002347">
    <property type="entry name" value="SDR_fam"/>
</dbReference>
<dbReference type="PANTHER" id="PTHR43639">
    <property type="entry name" value="OXIDOREDUCTASE, SHORT-CHAIN DEHYDROGENASE/REDUCTASE FAMILY (AFU_ORTHOLOGUE AFUA_5G02870)"/>
    <property type="match status" value="1"/>
</dbReference>
<keyword evidence="2 3" id="KW-0560">Oxidoreductase</keyword>
<protein>
    <submittedName>
        <fullName evidence="3">SDR family oxidoreductase</fullName>
        <ecNumber evidence="3">1.-.-.-</ecNumber>
    </submittedName>
</protein>
<evidence type="ECO:0000256" key="2">
    <source>
        <dbReference type="ARBA" id="ARBA00023002"/>
    </source>
</evidence>
<dbReference type="InterPro" id="IPR036291">
    <property type="entry name" value="NAD(P)-bd_dom_sf"/>
</dbReference>